<dbReference type="InterPro" id="IPR010987">
    <property type="entry name" value="Glutathione-S-Trfase_C-like"/>
</dbReference>
<protein>
    <submittedName>
        <fullName evidence="3">Glutathione S-transferase</fullName>
    </submittedName>
</protein>
<dbReference type="PANTHER" id="PTHR44051">
    <property type="entry name" value="GLUTATHIONE S-TRANSFERASE-RELATED"/>
    <property type="match status" value="1"/>
</dbReference>
<dbReference type="SFLD" id="SFLDG00358">
    <property type="entry name" value="Main_(cytGST)"/>
    <property type="match status" value="1"/>
</dbReference>
<dbReference type="InterPro" id="IPR036249">
    <property type="entry name" value="Thioredoxin-like_sf"/>
</dbReference>
<evidence type="ECO:0000259" key="1">
    <source>
        <dbReference type="PROSITE" id="PS50404"/>
    </source>
</evidence>
<dbReference type="PROSITE" id="PS50405">
    <property type="entry name" value="GST_CTER"/>
    <property type="match status" value="1"/>
</dbReference>
<dbReference type="Pfam" id="PF13417">
    <property type="entry name" value="GST_N_3"/>
    <property type="match status" value="1"/>
</dbReference>
<evidence type="ECO:0000259" key="2">
    <source>
        <dbReference type="PROSITE" id="PS50405"/>
    </source>
</evidence>
<dbReference type="InterPro" id="IPR040079">
    <property type="entry name" value="Glutathione_S-Trfase"/>
</dbReference>
<dbReference type="EMBL" id="QFNN01000051">
    <property type="protein sequence ID" value="PZO89644.1"/>
    <property type="molecule type" value="Genomic_DNA"/>
</dbReference>
<accession>A0A2W5A555</accession>
<dbReference type="Gene3D" id="3.40.30.10">
    <property type="entry name" value="Glutaredoxin"/>
    <property type="match status" value="1"/>
</dbReference>
<dbReference type="PROSITE" id="PS50404">
    <property type="entry name" value="GST_NTER"/>
    <property type="match status" value="1"/>
</dbReference>
<evidence type="ECO:0000313" key="3">
    <source>
        <dbReference type="EMBL" id="PZO89644.1"/>
    </source>
</evidence>
<dbReference type="InterPro" id="IPR004045">
    <property type="entry name" value="Glutathione_S-Trfase_N"/>
</dbReference>
<dbReference type="PANTHER" id="PTHR44051:SF8">
    <property type="entry name" value="GLUTATHIONE S-TRANSFERASE GSTA"/>
    <property type="match status" value="1"/>
</dbReference>
<gene>
    <name evidence="3" type="ORF">DI623_09545</name>
</gene>
<dbReference type="Gene3D" id="1.20.1050.10">
    <property type="match status" value="1"/>
</dbReference>
<proteinExistence type="predicted"/>
<feature type="domain" description="GST N-terminal" evidence="1">
    <location>
        <begin position="1"/>
        <end position="80"/>
    </location>
</feature>
<organism evidence="3 4">
    <name type="scientific">Sphingomonas sanxanigenens</name>
    <dbReference type="NCBI Taxonomy" id="397260"/>
    <lineage>
        <taxon>Bacteria</taxon>
        <taxon>Pseudomonadati</taxon>
        <taxon>Pseudomonadota</taxon>
        <taxon>Alphaproteobacteria</taxon>
        <taxon>Sphingomonadales</taxon>
        <taxon>Sphingomonadaceae</taxon>
        <taxon>Sphingomonas</taxon>
    </lineage>
</organism>
<dbReference type="SFLD" id="SFLDS00019">
    <property type="entry name" value="Glutathione_Transferase_(cytos"/>
    <property type="match status" value="1"/>
</dbReference>
<dbReference type="SUPFAM" id="SSF47616">
    <property type="entry name" value="GST C-terminal domain-like"/>
    <property type="match status" value="1"/>
</dbReference>
<evidence type="ECO:0000313" key="4">
    <source>
        <dbReference type="Proteomes" id="UP000249066"/>
    </source>
</evidence>
<keyword evidence="3" id="KW-0808">Transferase</keyword>
<name>A0A2W5A555_9SPHN</name>
<dbReference type="Proteomes" id="UP000249066">
    <property type="component" value="Unassembled WGS sequence"/>
</dbReference>
<sequence length="223" mass="25704">MWQLYQFPLCPFSRKVRLLLGEKGVGYELVRESPWERRDEFLDLNPAGRTPVMVEAEKGTVLIDSVAICEYFEETVNKAPMINGTAINRAEIRRLTAWFDEQFYADVVEPLMHERMKKRLVDRASPDANVLRHAMKLAVNHLDYTDYLIDHRNWLGGATLSLADLAAAAHISVADYLGGIDWRGHEQTKRWYSGLKSRPSFRPLLSERMEVISPPAHYDKPDF</sequence>
<reference evidence="3 4" key="1">
    <citation type="submission" date="2017-08" db="EMBL/GenBank/DDBJ databases">
        <title>Infants hospitalized years apart are colonized by the same room-sourced microbial strains.</title>
        <authorList>
            <person name="Brooks B."/>
            <person name="Olm M.R."/>
            <person name="Firek B.A."/>
            <person name="Baker R."/>
            <person name="Thomas B.C."/>
            <person name="Morowitz M.J."/>
            <person name="Banfield J.F."/>
        </authorList>
    </citation>
    <scope>NUCLEOTIDE SEQUENCE [LARGE SCALE GENOMIC DNA]</scope>
    <source>
        <strain evidence="3">S2_018_000_R2_101</strain>
    </source>
</reference>
<dbReference type="CDD" id="cd00570">
    <property type="entry name" value="GST_N_family"/>
    <property type="match status" value="1"/>
</dbReference>
<dbReference type="SUPFAM" id="SSF52833">
    <property type="entry name" value="Thioredoxin-like"/>
    <property type="match status" value="1"/>
</dbReference>
<dbReference type="InterPro" id="IPR036282">
    <property type="entry name" value="Glutathione-S-Trfase_C_sf"/>
</dbReference>
<dbReference type="GO" id="GO:0016740">
    <property type="term" value="F:transferase activity"/>
    <property type="evidence" value="ECO:0007669"/>
    <property type="project" value="UniProtKB-KW"/>
</dbReference>
<comment type="caution">
    <text evidence="3">The sequence shown here is derived from an EMBL/GenBank/DDBJ whole genome shotgun (WGS) entry which is preliminary data.</text>
</comment>
<feature type="domain" description="GST C-terminal" evidence="2">
    <location>
        <begin position="85"/>
        <end position="215"/>
    </location>
</feature>
<dbReference type="AlphaFoldDB" id="A0A2W5A555"/>